<dbReference type="KEGG" id="lby:Lbys_1860"/>
<keyword evidence="3" id="KW-0808">Transferase</keyword>
<keyword evidence="4" id="KW-1185">Reference proteome</keyword>
<feature type="transmembrane region" description="Helical" evidence="1">
    <location>
        <begin position="127"/>
        <end position="150"/>
    </location>
</feature>
<keyword evidence="3" id="KW-0418">Kinase</keyword>
<feature type="domain" description="Signal transduction histidine kinase internal region" evidence="2">
    <location>
        <begin position="171"/>
        <end position="249"/>
    </location>
</feature>
<reference evidence="3 4" key="2">
    <citation type="journal article" date="2011" name="Stand. Genomic Sci.">
        <title>Complete genome sequence of Leadbetterella byssophila type strain (4M15).</title>
        <authorList>
            <person name="Abt B."/>
            <person name="Teshima H."/>
            <person name="Lucas S."/>
            <person name="Lapidus A."/>
            <person name="Del Rio T.G."/>
            <person name="Nolan M."/>
            <person name="Tice H."/>
            <person name="Cheng J.F."/>
            <person name="Pitluck S."/>
            <person name="Liolios K."/>
            <person name="Pagani I."/>
            <person name="Ivanova N."/>
            <person name="Mavromatis K."/>
            <person name="Pati A."/>
            <person name="Tapia R."/>
            <person name="Han C."/>
            <person name="Goodwin L."/>
            <person name="Chen A."/>
            <person name="Palaniappan K."/>
            <person name="Land M."/>
            <person name="Hauser L."/>
            <person name="Chang Y.J."/>
            <person name="Jeffries C.D."/>
            <person name="Rohde M."/>
            <person name="Goker M."/>
            <person name="Tindall B.J."/>
            <person name="Detter J.C."/>
            <person name="Woyke T."/>
            <person name="Bristow J."/>
            <person name="Eisen J.A."/>
            <person name="Markowitz V."/>
            <person name="Hugenholtz P."/>
            <person name="Klenk H.P."/>
            <person name="Kyrpides N.C."/>
        </authorList>
    </citation>
    <scope>NUCLEOTIDE SEQUENCE [LARGE SCALE GENOMIC DNA]</scope>
    <source>
        <strain evidence="4">DSM 17132 / JCM 16389 / KACC 11308 / NBRC 106382 / 4M15</strain>
    </source>
</reference>
<dbReference type="Pfam" id="PF06580">
    <property type="entry name" value="His_kinase"/>
    <property type="match status" value="1"/>
</dbReference>
<dbReference type="EMBL" id="CP002305">
    <property type="protein sequence ID" value="ADQ17563.1"/>
    <property type="molecule type" value="Genomic_DNA"/>
</dbReference>
<dbReference type="InterPro" id="IPR036890">
    <property type="entry name" value="HATPase_C_sf"/>
</dbReference>
<protein>
    <submittedName>
        <fullName evidence="3">Signal transduction histidine kinase, LytS</fullName>
    </submittedName>
</protein>
<feature type="transmembrane region" description="Helical" evidence="1">
    <location>
        <begin position="85"/>
        <end position="107"/>
    </location>
</feature>
<dbReference type="STRING" id="649349.Lbys_1860"/>
<dbReference type="GO" id="GO:0000155">
    <property type="term" value="F:phosphorelay sensor kinase activity"/>
    <property type="evidence" value="ECO:0007669"/>
    <property type="project" value="InterPro"/>
</dbReference>
<dbReference type="SUPFAM" id="SSF55874">
    <property type="entry name" value="ATPase domain of HSP90 chaperone/DNA topoisomerase II/histidine kinase"/>
    <property type="match status" value="1"/>
</dbReference>
<evidence type="ECO:0000313" key="3">
    <source>
        <dbReference type="EMBL" id="ADQ17563.1"/>
    </source>
</evidence>
<dbReference type="eggNOG" id="COG2972">
    <property type="taxonomic scope" value="Bacteria"/>
</dbReference>
<dbReference type="OrthoDB" id="927174at2"/>
<dbReference type="GO" id="GO:0016020">
    <property type="term" value="C:membrane"/>
    <property type="evidence" value="ECO:0007669"/>
    <property type="project" value="InterPro"/>
</dbReference>
<organism evidence="3 4">
    <name type="scientific">Leadbetterella byssophila (strain DSM 17132 / JCM 16389 / KACC 11308 / NBRC 106382 / 4M15)</name>
    <dbReference type="NCBI Taxonomy" id="649349"/>
    <lineage>
        <taxon>Bacteria</taxon>
        <taxon>Pseudomonadati</taxon>
        <taxon>Bacteroidota</taxon>
        <taxon>Cytophagia</taxon>
        <taxon>Cytophagales</taxon>
        <taxon>Leadbetterellaceae</taxon>
        <taxon>Leadbetterella</taxon>
    </lineage>
</organism>
<evidence type="ECO:0000313" key="4">
    <source>
        <dbReference type="Proteomes" id="UP000007435"/>
    </source>
</evidence>
<sequence length="359" mass="41798">MKEFFSKYYDKRLSLILVGFYLITVALNLFKVFMVAYLKDAPLALGKDFHYQIYVIDIVLVMLIMQVIAMHTKRLILRKTPWKKILLFHFVLAIFIGVIIQGVTDFYRIQFGIIPHYDFKVSLRNFLSVIDVNFLVYFAMIFIIYTYFYFNIIRANEIKQSQLESQLVTTKLNTLKTQMEPHFLFNTLNAIIGLIDIDKKRAQNTLIDLSSLLRMLTKKTMEHEHRLDQELEMVNHYIDILKVRFEDELEIDVEVADHLLDKKVPTMLFQPLIENAINHGFAQCSGQFQIGVRGFEQGGKMVFVVENNGNPLQENAPSRQTGVGVSNLQQRLKNLYGSRATYVLRNKEQGVENVIEIPL</sequence>
<dbReference type="Gene3D" id="3.30.565.10">
    <property type="entry name" value="Histidine kinase-like ATPase, C-terminal domain"/>
    <property type="match status" value="1"/>
</dbReference>
<dbReference type="RefSeq" id="WP_013408612.1">
    <property type="nucleotide sequence ID" value="NC_014655.1"/>
</dbReference>
<name>E4RR77_LEAB4</name>
<evidence type="ECO:0000256" key="1">
    <source>
        <dbReference type="SAM" id="Phobius"/>
    </source>
</evidence>
<dbReference type="AlphaFoldDB" id="E4RR77"/>
<dbReference type="InterPro" id="IPR050640">
    <property type="entry name" value="Bact_2-comp_sensor_kinase"/>
</dbReference>
<dbReference type="PANTHER" id="PTHR34220:SF7">
    <property type="entry name" value="SENSOR HISTIDINE KINASE YPDA"/>
    <property type="match status" value="1"/>
</dbReference>
<proteinExistence type="predicted"/>
<accession>E4RR77</accession>
<feature type="transmembrane region" description="Helical" evidence="1">
    <location>
        <begin position="12"/>
        <end position="37"/>
    </location>
</feature>
<dbReference type="PANTHER" id="PTHR34220">
    <property type="entry name" value="SENSOR HISTIDINE KINASE YPDA"/>
    <property type="match status" value="1"/>
</dbReference>
<evidence type="ECO:0000259" key="2">
    <source>
        <dbReference type="Pfam" id="PF06580"/>
    </source>
</evidence>
<dbReference type="InterPro" id="IPR010559">
    <property type="entry name" value="Sig_transdc_His_kin_internal"/>
</dbReference>
<feature type="transmembrane region" description="Helical" evidence="1">
    <location>
        <begin position="49"/>
        <end position="69"/>
    </location>
</feature>
<dbReference type="Proteomes" id="UP000007435">
    <property type="component" value="Chromosome"/>
</dbReference>
<keyword evidence="1" id="KW-0472">Membrane</keyword>
<reference key="1">
    <citation type="submission" date="2010-11" db="EMBL/GenBank/DDBJ databases">
        <title>The complete genome of Leadbetterella byssophila DSM 17132.</title>
        <authorList>
            <consortium name="US DOE Joint Genome Institute (JGI-PGF)"/>
            <person name="Lucas S."/>
            <person name="Copeland A."/>
            <person name="Lapidus A."/>
            <person name="Glavina del Rio T."/>
            <person name="Dalin E."/>
            <person name="Tice H."/>
            <person name="Bruce D."/>
            <person name="Goodwin L."/>
            <person name="Pitluck S."/>
            <person name="Kyrpides N."/>
            <person name="Mavromatis K."/>
            <person name="Ivanova N."/>
            <person name="Teshima H."/>
            <person name="Brettin T."/>
            <person name="Detter J.C."/>
            <person name="Han C."/>
            <person name="Tapia R."/>
            <person name="Land M."/>
            <person name="Hauser L."/>
            <person name="Markowitz V."/>
            <person name="Cheng J.-F."/>
            <person name="Hugenholtz P."/>
            <person name="Woyke T."/>
            <person name="Wu D."/>
            <person name="Tindall B."/>
            <person name="Pomrenke H.G."/>
            <person name="Brambilla E."/>
            <person name="Klenk H.-P."/>
            <person name="Eisen J.A."/>
        </authorList>
    </citation>
    <scope>NUCLEOTIDE SEQUENCE [LARGE SCALE GENOMIC DNA]</scope>
    <source>
        <strain>DSM 17132</strain>
    </source>
</reference>
<keyword evidence="1" id="KW-1133">Transmembrane helix</keyword>
<keyword evidence="1" id="KW-0812">Transmembrane</keyword>
<dbReference type="HOGENOM" id="CLU_020473_1_1_10"/>
<gene>
    <name evidence="3" type="ordered locus">Lbys_1860</name>
</gene>